<gene>
    <name evidence="4" type="ORF">BJN34_26270</name>
</gene>
<dbReference type="InterPro" id="IPR011223">
    <property type="entry name" value="UCP028770"/>
</dbReference>
<dbReference type="RefSeq" id="WP_078199745.1">
    <property type="nucleotide sequence ID" value="NZ_CP017758.1"/>
</dbReference>
<evidence type="ECO:0000256" key="1">
    <source>
        <dbReference type="SAM" id="MobiDB-lite"/>
    </source>
</evidence>
<dbReference type="KEGG" id="cuh:BJN34_26270"/>
<organism evidence="4 5">
    <name type="scientific">Cupriavidus necator</name>
    <name type="common">Alcaligenes eutrophus</name>
    <name type="synonym">Ralstonia eutropha</name>
    <dbReference type="NCBI Taxonomy" id="106590"/>
    <lineage>
        <taxon>Bacteria</taxon>
        <taxon>Pseudomonadati</taxon>
        <taxon>Pseudomonadota</taxon>
        <taxon>Betaproteobacteria</taxon>
        <taxon>Burkholderiales</taxon>
        <taxon>Burkholderiaceae</taxon>
        <taxon>Cupriavidus</taxon>
    </lineage>
</organism>
<dbReference type="Proteomes" id="UP000189627">
    <property type="component" value="Chromosome 2"/>
</dbReference>
<name>A0A1U9UYR5_CUPNE</name>
<feature type="signal peptide" evidence="3">
    <location>
        <begin position="1"/>
        <end position="22"/>
    </location>
</feature>
<keyword evidence="2" id="KW-1133">Transmembrane helix</keyword>
<keyword evidence="2" id="KW-0472">Membrane</keyword>
<feature type="chain" id="PRO_5012256762" evidence="3">
    <location>
        <begin position="23"/>
        <end position="164"/>
    </location>
</feature>
<accession>A0A1U9UYR5</accession>
<keyword evidence="3" id="KW-0732">Signal</keyword>
<proteinExistence type="predicted"/>
<reference evidence="5" key="1">
    <citation type="submission" date="2017-02" db="EMBL/GenBank/DDBJ databases">
        <title>Complete genome sequence of Cupriavidus necator strain NH9, a 3-chlorobenzoate degrader.</title>
        <authorList>
            <person name="Moriuchi R."/>
            <person name="Dohra H."/>
            <person name="Ogawa N."/>
        </authorList>
    </citation>
    <scope>NUCLEOTIDE SEQUENCE [LARGE SCALE GENOMIC DNA]</scope>
    <source>
        <strain evidence="5">NH9</strain>
    </source>
</reference>
<evidence type="ECO:0000313" key="4">
    <source>
        <dbReference type="EMBL" id="AQV97371.1"/>
    </source>
</evidence>
<protein>
    <submittedName>
        <fullName evidence="4">DUF3302 domain-containing protein</fullName>
    </submittedName>
</protein>
<sequence length="164" mass="17534">MKLRPYLLAAIGLLASSEPAFASALSGNAVETAANAISWVVLIFVPVAGLYVFWMLHIWPEKIAHRKRHPQKEAIHSLCLLSLFFGGLLWPLAWLWAHTKPVFYQAAYGTDKAPEDDDAPGHGKVPPPQVAGHGGSCGPRSIATLGAATTMDIASGTLAGKERI</sequence>
<feature type="transmembrane region" description="Helical" evidence="2">
    <location>
        <begin position="75"/>
        <end position="97"/>
    </location>
</feature>
<dbReference type="Pfam" id="PF11742">
    <property type="entry name" value="DUF3302"/>
    <property type="match status" value="1"/>
</dbReference>
<dbReference type="AlphaFoldDB" id="A0A1U9UYR5"/>
<evidence type="ECO:0000256" key="2">
    <source>
        <dbReference type="SAM" id="Phobius"/>
    </source>
</evidence>
<feature type="transmembrane region" description="Helical" evidence="2">
    <location>
        <begin position="32"/>
        <end position="54"/>
    </location>
</feature>
<dbReference type="OrthoDB" id="5522885at2"/>
<dbReference type="EMBL" id="CP017758">
    <property type="protein sequence ID" value="AQV97371.1"/>
    <property type="molecule type" value="Genomic_DNA"/>
</dbReference>
<feature type="region of interest" description="Disordered" evidence="1">
    <location>
        <begin position="114"/>
        <end position="136"/>
    </location>
</feature>
<keyword evidence="2" id="KW-0812">Transmembrane</keyword>
<evidence type="ECO:0000256" key="3">
    <source>
        <dbReference type="SAM" id="SignalP"/>
    </source>
</evidence>
<evidence type="ECO:0000313" key="5">
    <source>
        <dbReference type="Proteomes" id="UP000189627"/>
    </source>
</evidence>